<proteinExistence type="predicted"/>
<dbReference type="GO" id="GO:0004803">
    <property type="term" value="F:transposase activity"/>
    <property type="evidence" value="ECO:0007669"/>
    <property type="project" value="InterPro"/>
</dbReference>
<dbReference type="AlphaFoldDB" id="A0AAX2R8U5"/>
<gene>
    <name evidence="1" type="ORF">E3D37_45645</name>
</gene>
<sequence>MTEQHSETSGLKVVSVGIDGKRRFDRHTKRRLVEACLEPGASVAGLALQHGVNANLLRKWIKLHQQRLSEDSTQSSTAESAFVPVVMVSSEQALVEHNSVRSSSLAATASSPANAAAASTLTAQMPNGITLKLECGKNDAALLSVMIETLGRCDVPAKR</sequence>
<dbReference type="InterPro" id="IPR002514">
    <property type="entry name" value="Transposase_8"/>
</dbReference>
<name>A0AAX2R8U5_BURCE</name>
<evidence type="ECO:0000313" key="1">
    <source>
        <dbReference type="EMBL" id="TEU31011.1"/>
    </source>
</evidence>
<dbReference type="SUPFAM" id="SSF46689">
    <property type="entry name" value="Homeodomain-like"/>
    <property type="match status" value="1"/>
</dbReference>
<reference evidence="1 2" key="1">
    <citation type="submission" date="2019-03" db="EMBL/GenBank/DDBJ databases">
        <title>Burkholderia cepacia outbreak.</title>
        <authorList>
            <person name="Farzana R."/>
            <person name="Walsh T.R."/>
        </authorList>
    </citation>
    <scope>NUCLEOTIDE SEQUENCE [LARGE SCALE GENOMIC DNA]</scope>
    <source>
        <strain evidence="2">d13</strain>
    </source>
</reference>
<dbReference type="GO" id="GO:0003677">
    <property type="term" value="F:DNA binding"/>
    <property type="evidence" value="ECO:0007669"/>
    <property type="project" value="InterPro"/>
</dbReference>
<dbReference type="Pfam" id="PF01527">
    <property type="entry name" value="HTH_Tnp_1"/>
    <property type="match status" value="1"/>
</dbReference>
<protein>
    <recommendedName>
        <fullName evidence="3">Transposase</fullName>
    </recommendedName>
</protein>
<dbReference type="EMBL" id="SNSQ01000144">
    <property type="protein sequence ID" value="TEU31011.1"/>
    <property type="molecule type" value="Genomic_DNA"/>
</dbReference>
<organism evidence="1 2">
    <name type="scientific">Burkholderia cepacia</name>
    <name type="common">Pseudomonas cepacia</name>
    <dbReference type="NCBI Taxonomy" id="292"/>
    <lineage>
        <taxon>Bacteria</taxon>
        <taxon>Pseudomonadati</taxon>
        <taxon>Pseudomonadota</taxon>
        <taxon>Betaproteobacteria</taxon>
        <taxon>Burkholderiales</taxon>
        <taxon>Burkholderiaceae</taxon>
        <taxon>Burkholderia</taxon>
        <taxon>Burkholderia cepacia complex</taxon>
    </lineage>
</organism>
<dbReference type="Proteomes" id="UP000298234">
    <property type="component" value="Unassembled WGS sequence"/>
</dbReference>
<dbReference type="InterPro" id="IPR009057">
    <property type="entry name" value="Homeodomain-like_sf"/>
</dbReference>
<evidence type="ECO:0000313" key="2">
    <source>
        <dbReference type="Proteomes" id="UP000298234"/>
    </source>
</evidence>
<dbReference type="NCBIfam" id="NF047595">
    <property type="entry name" value="IS66_ISRel24_TnpA"/>
    <property type="match status" value="1"/>
</dbReference>
<evidence type="ECO:0008006" key="3">
    <source>
        <dbReference type="Google" id="ProtNLM"/>
    </source>
</evidence>
<dbReference type="GO" id="GO:0006313">
    <property type="term" value="P:DNA transposition"/>
    <property type="evidence" value="ECO:0007669"/>
    <property type="project" value="InterPro"/>
</dbReference>
<accession>A0AAX2R8U5</accession>
<dbReference type="RefSeq" id="WP_011695105.1">
    <property type="nucleotide sequence ID" value="NZ_SNSF01000171.1"/>
</dbReference>
<comment type="caution">
    <text evidence="1">The sequence shown here is derived from an EMBL/GenBank/DDBJ whole genome shotgun (WGS) entry which is preliminary data.</text>
</comment>